<dbReference type="InterPro" id="IPR002655">
    <property type="entry name" value="Acyl-CoA_oxidase_C"/>
</dbReference>
<dbReference type="Gene3D" id="1.20.140.10">
    <property type="entry name" value="Butyryl-CoA Dehydrogenase, subunit A, domain 3"/>
    <property type="match status" value="3"/>
</dbReference>
<reference evidence="14" key="2">
    <citation type="submission" date="2017-10" db="EMBL/GenBank/DDBJ databases">
        <title>Ladona fulva Genome sequencing and assembly.</title>
        <authorList>
            <person name="Murali S."/>
            <person name="Richards S."/>
            <person name="Bandaranaike D."/>
            <person name="Bellair M."/>
            <person name="Blankenburg K."/>
            <person name="Chao H."/>
            <person name="Dinh H."/>
            <person name="Doddapaneni H."/>
            <person name="Dugan-Rocha S."/>
            <person name="Elkadiri S."/>
            <person name="Gnanaolivu R."/>
            <person name="Hernandez B."/>
            <person name="Skinner E."/>
            <person name="Javaid M."/>
            <person name="Lee S."/>
            <person name="Li M."/>
            <person name="Ming W."/>
            <person name="Munidasa M."/>
            <person name="Muniz J."/>
            <person name="Nguyen L."/>
            <person name="Hughes D."/>
            <person name="Osuji N."/>
            <person name="Pu L.-L."/>
            <person name="Puazo M."/>
            <person name="Qu C."/>
            <person name="Quiroz J."/>
            <person name="Raj R."/>
            <person name="Weissenberger G."/>
            <person name="Xin Y."/>
            <person name="Zou X."/>
            <person name="Han Y."/>
            <person name="Worley K."/>
            <person name="Muzny D."/>
            <person name="Gibbs R."/>
        </authorList>
    </citation>
    <scope>NUCLEOTIDE SEQUENCE</scope>
    <source>
        <strain evidence="14">Sampled in the wild</strain>
    </source>
</reference>
<dbReference type="InterPro" id="IPR046373">
    <property type="entry name" value="Acyl-CoA_Oxase/DH_mid-dom_sf"/>
</dbReference>
<dbReference type="InterPro" id="IPR012258">
    <property type="entry name" value="Acyl-CoA_oxidase"/>
</dbReference>
<dbReference type="AlphaFoldDB" id="A0A8K0JTY7"/>
<dbReference type="InterPro" id="IPR009100">
    <property type="entry name" value="AcylCoA_DH/oxidase_NM_dom_sf"/>
</dbReference>
<dbReference type="PANTHER" id="PTHR10909:SF390">
    <property type="entry name" value="PEROXISOMAL ACYL-COENZYME A OXIDASE 3"/>
    <property type="match status" value="1"/>
</dbReference>
<evidence type="ECO:0000256" key="9">
    <source>
        <dbReference type="PIRNR" id="PIRNR000168"/>
    </source>
</evidence>
<evidence type="ECO:0000256" key="6">
    <source>
        <dbReference type="ARBA" id="ARBA00022832"/>
    </source>
</evidence>
<evidence type="ECO:0000256" key="3">
    <source>
        <dbReference type="ARBA" id="ARBA00006288"/>
    </source>
</evidence>
<accession>A0A8K0JTY7</accession>
<name>A0A8K0JTY7_LADFU</name>
<dbReference type="InterPro" id="IPR036250">
    <property type="entry name" value="AcylCo_DH-like_C"/>
</dbReference>
<feature type="binding site" evidence="11">
    <location>
        <position position="149"/>
    </location>
    <ligand>
        <name>FAD</name>
        <dbReference type="ChEBI" id="CHEBI:57692"/>
    </ligand>
</feature>
<proteinExistence type="inferred from homology"/>
<dbReference type="InterPro" id="IPR055060">
    <property type="entry name" value="ACOX_C_alpha1"/>
</dbReference>
<keyword evidence="8" id="KW-0443">Lipid metabolism</keyword>
<dbReference type="GO" id="GO:0016402">
    <property type="term" value="F:pristanoyl-CoA oxidase activity"/>
    <property type="evidence" value="ECO:0007669"/>
    <property type="project" value="TreeGrafter"/>
</dbReference>
<dbReference type="SUPFAM" id="SSF47203">
    <property type="entry name" value="Acyl-CoA dehydrogenase C-terminal domain-like"/>
    <property type="match status" value="2"/>
</dbReference>
<keyword evidence="15" id="KW-1185">Reference proteome</keyword>
<protein>
    <recommendedName>
        <fullName evidence="9">Acyl-coenzyme A oxidase</fullName>
    </recommendedName>
</protein>
<keyword evidence="6" id="KW-0276">Fatty acid metabolism</keyword>
<comment type="similarity">
    <text evidence="3 9">Belongs to the acyl-CoA oxidase family.</text>
</comment>
<evidence type="ECO:0000313" key="15">
    <source>
        <dbReference type="Proteomes" id="UP000792457"/>
    </source>
</evidence>
<evidence type="ECO:0000256" key="8">
    <source>
        <dbReference type="ARBA" id="ARBA00023098"/>
    </source>
</evidence>
<dbReference type="PANTHER" id="PTHR10909">
    <property type="entry name" value="ELECTRON TRANSPORT OXIDOREDUCTASE"/>
    <property type="match status" value="1"/>
</dbReference>
<dbReference type="SUPFAM" id="SSF56645">
    <property type="entry name" value="Acyl-CoA dehydrogenase NM domain-like"/>
    <property type="match status" value="1"/>
</dbReference>
<evidence type="ECO:0000256" key="10">
    <source>
        <dbReference type="PIRSR" id="PIRSR000168-1"/>
    </source>
</evidence>
<comment type="pathway">
    <text evidence="2">Lipid metabolism.</text>
</comment>
<evidence type="ECO:0000256" key="7">
    <source>
        <dbReference type="ARBA" id="ARBA00023002"/>
    </source>
</evidence>
<evidence type="ECO:0000313" key="14">
    <source>
        <dbReference type="EMBL" id="KAG8222249.1"/>
    </source>
</evidence>
<dbReference type="FunFam" id="1.20.140.10:FF:000007">
    <property type="entry name" value="Acyl-coenzyme A oxidase"/>
    <property type="match status" value="1"/>
</dbReference>
<reference evidence="14" key="1">
    <citation type="submission" date="2013-04" db="EMBL/GenBank/DDBJ databases">
        <authorList>
            <person name="Qu J."/>
            <person name="Murali S.C."/>
            <person name="Bandaranaike D."/>
            <person name="Bellair M."/>
            <person name="Blankenburg K."/>
            <person name="Chao H."/>
            <person name="Dinh H."/>
            <person name="Doddapaneni H."/>
            <person name="Downs B."/>
            <person name="Dugan-Rocha S."/>
            <person name="Elkadiri S."/>
            <person name="Gnanaolivu R.D."/>
            <person name="Hernandez B."/>
            <person name="Javaid M."/>
            <person name="Jayaseelan J.C."/>
            <person name="Lee S."/>
            <person name="Li M."/>
            <person name="Ming W."/>
            <person name="Munidasa M."/>
            <person name="Muniz J."/>
            <person name="Nguyen L."/>
            <person name="Ongeri F."/>
            <person name="Osuji N."/>
            <person name="Pu L.-L."/>
            <person name="Puazo M."/>
            <person name="Qu C."/>
            <person name="Quiroz J."/>
            <person name="Raj R."/>
            <person name="Weissenberger G."/>
            <person name="Xin Y."/>
            <person name="Zou X."/>
            <person name="Han Y."/>
            <person name="Richards S."/>
            <person name="Worley K."/>
            <person name="Muzny D."/>
            <person name="Gibbs R."/>
        </authorList>
    </citation>
    <scope>NUCLEOTIDE SEQUENCE</scope>
    <source>
        <strain evidence="14">Sampled in the wild</strain>
    </source>
</reference>
<evidence type="ECO:0000256" key="2">
    <source>
        <dbReference type="ARBA" id="ARBA00005189"/>
    </source>
</evidence>
<feature type="domain" description="Acyl-CoA oxidase C-alpha1" evidence="13">
    <location>
        <begin position="306"/>
        <end position="373"/>
    </location>
</feature>
<evidence type="ECO:0000259" key="12">
    <source>
        <dbReference type="Pfam" id="PF01756"/>
    </source>
</evidence>
<dbReference type="GO" id="GO:0055088">
    <property type="term" value="P:lipid homeostasis"/>
    <property type="evidence" value="ECO:0007669"/>
    <property type="project" value="TreeGrafter"/>
</dbReference>
<comment type="caution">
    <text evidence="14">The sequence shown here is derived from an EMBL/GenBank/DDBJ whole genome shotgun (WGS) entry which is preliminary data.</text>
</comment>
<dbReference type="EMBL" id="KZ308127">
    <property type="protein sequence ID" value="KAG8222249.1"/>
    <property type="molecule type" value="Genomic_DNA"/>
</dbReference>
<dbReference type="Gene3D" id="2.40.110.10">
    <property type="entry name" value="Butyryl-CoA Dehydrogenase, subunit A, domain 2"/>
    <property type="match status" value="1"/>
</dbReference>
<evidence type="ECO:0000256" key="11">
    <source>
        <dbReference type="PIRSR" id="PIRSR000168-2"/>
    </source>
</evidence>
<dbReference type="PIRSF" id="PIRSF000168">
    <property type="entry name" value="Acyl-CoA_oxidase"/>
    <property type="match status" value="1"/>
</dbReference>
<dbReference type="FunFam" id="2.40.110.10:FF:000005">
    <property type="entry name" value="Acyl-coenzyme A oxidase"/>
    <property type="match status" value="1"/>
</dbReference>
<feature type="binding site" evidence="11">
    <location>
        <position position="110"/>
    </location>
    <ligand>
        <name>FAD</name>
        <dbReference type="ChEBI" id="CHEBI:57692"/>
    </ligand>
</feature>
<organism evidence="14 15">
    <name type="scientific">Ladona fulva</name>
    <name type="common">Scarce chaser dragonfly</name>
    <name type="synonym">Libellula fulva</name>
    <dbReference type="NCBI Taxonomy" id="123851"/>
    <lineage>
        <taxon>Eukaryota</taxon>
        <taxon>Metazoa</taxon>
        <taxon>Ecdysozoa</taxon>
        <taxon>Arthropoda</taxon>
        <taxon>Hexapoda</taxon>
        <taxon>Insecta</taxon>
        <taxon>Pterygota</taxon>
        <taxon>Palaeoptera</taxon>
        <taxon>Odonata</taxon>
        <taxon>Epiprocta</taxon>
        <taxon>Anisoptera</taxon>
        <taxon>Libelluloidea</taxon>
        <taxon>Libellulidae</taxon>
        <taxon>Ladona</taxon>
    </lineage>
</organism>
<keyword evidence="5 9" id="KW-0274">FAD</keyword>
<gene>
    <name evidence="14" type="ORF">J437_LFUL001447</name>
</gene>
<dbReference type="Pfam" id="PF01756">
    <property type="entry name" value="ACOX"/>
    <property type="match status" value="1"/>
</dbReference>
<feature type="domain" description="Acyl-CoA oxidase C-alpha1" evidence="13">
    <location>
        <begin position="243"/>
        <end position="301"/>
    </location>
</feature>
<dbReference type="Proteomes" id="UP000792457">
    <property type="component" value="Unassembled WGS sequence"/>
</dbReference>
<feature type="domain" description="Acyl-CoA oxidase C-terminal" evidence="12">
    <location>
        <begin position="419"/>
        <end position="609"/>
    </location>
</feature>
<evidence type="ECO:0000259" key="13">
    <source>
        <dbReference type="Pfam" id="PF22924"/>
    </source>
</evidence>
<dbReference type="GO" id="GO:0071949">
    <property type="term" value="F:FAD binding"/>
    <property type="evidence" value="ECO:0007669"/>
    <property type="project" value="InterPro"/>
</dbReference>
<dbReference type="GO" id="GO:0033540">
    <property type="term" value="P:fatty acid beta-oxidation using acyl-CoA oxidase"/>
    <property type="evidence" value="ECO:0007669"/>
    <property type="project" value="TreeGrafter"/>
</dbReference>
<comment type="cofactor">
    <cofactor evidence="1">
        <name>FAD</name>
        <dbReference type="ChEBI" id="CHEBI:57692"/>
    </cofactor>
</comment>
<feature type="active site" description="Proton acceptor" evidence="10">
    <location>
        <position position="358"/>
    </location>
</feature>
<keyword evidence="4 9" id="KW-0285">Flavoprotein</keyword>
<evidence type="ECO:0000256" key="4">
    <source>
        <dbReference type="ARBA" id="ARBA00022630"/>
    </source>
</evidence>
<keyword evidence="7" id="KW-0560">Oxidoreductase</keyword>
<evidence type="ECO:0000256" key="5">
    <source>
        <dbReference type="ARBA" id="ARBA00022827"/>
    </source>
</evidence>
<dbReference type="GO" id="GO:0005777">
    <property type="term" value="C:peroxisome"/>
    <property type="evidence" value="ECO:0007669"/>
    <property type="project" value="InterPro"/>
</dbReference>
<sequence length="614" mass="68308">MKIWRLLEKDPIFHHIQETLSVSELRKVVTMRFNRLKDMNFLTEEEVMEDPRKYFIFLTAVNQYDPGTMIKYAVPFQFFVSSIMGLGTKKHIHYLTSTDKREISGCFALTEISHGTNAKGMRTKAVYDPKTKEFVLHTPDFEAAKCWAGSLGHSSTHATVFAQLNTPDGVSHGLHAFVVPIRCPRTFLPYPGVIVGDMGEKIGLNAMDNGQDNLLDKTGFVDDDGFYKTPYKDPSKRFGASLGSLSAGRAAIVNLCSSNIAKAVIIAIRYSAVRRQFGPPATNTNGSASKELPVIEYQLQHGLGIELHGLLSSAKPLCSWIAQKGIQECREACGGHGYLKCAGFGNLRNDNDANCTYEGDNNVLLQQTSNWLLQLWVGCQSKTPTPIISPIGSISFIEDWQNIRRKKFSATTVEQVTKPEVILEMFQWLICYLMEVTEKEFSQLMGKSADVKNKDAFTSPENVSTFAARNNTQAYLAHPLSLAYIEYYLTLCLLRRCKEQSDNSVAEVLEKLCGLFGLWRVESHLATMYEGGYAVGPIPAKLVHKGIVSLCAQLKPESVALVDAISPPDFVLNSALGHSNGEVYKNLQLAFLQTPGALSRPEWWQEILPKQAKL</sequence>
<dbReference type="OrthoDB" id="538336at2759"/>
<evidence type="ECO:0000256" key="1">
    <source>
        <dbReference type="ARBA" id="ARBA00001974"/>
    </source>
</evidence>
<dbReference type="GO" id="GO:0005504">
    <property type="term" value="F:fatty acid binding"/>
    <property type="evidence" value="ECO:0007669"/>
    <property type="project" value="TreeGrafter"/>
</dbReference>
<dbReference type="Pfam" id="PF22924">
    <property type="entry name" value="ACOX_C_alpha1"/>
    <property type="match status" value="2"/>
</dbReference>